<dbReference type="PANTHER" id="PTHR11685">
    <property type="entry name" value="RBR FAMILY RING FINGER AND IBR DOMAIN-CONTAINING"/>
    <property type="match status" value="1"/>
</dbReference>
<evidence type="ECO:0000313" key="9">
    <source>
        <dbReference type="RefSeq" id="XP_071939997.1"/>
    </source>
</evidence>
<dbReference type="PROSITE" id="PS51873">
    <property type="entry name" value="TRIAD"/>
    <property type="match status" value="1"/>
</dbReference>
<keyword evidence="2" id="KW-0479">Metal-binding</keyword>
<evidence type="ECO:0000256" key="3">
    <source>
        <dbReference type="ARBA" id="ARBA00022737"/>
    </source>
</evidence>
<evidence type="ECO:0000256" key="2">
    <source>
        <dbReference type="ARBA" id="ARBA00022723"/>
    </source>
</evidence>
<dbReference type="SUPFAM" id="SSF57850">
    <property type="entry name" value="RING/U-box"/>
    <property type="match status" value="1"/>
</dbReference>
<keyword evidence="4" id="KW-0863">Zinc-finger</keyword>
<organism evidence="8 9">
    <name type="scientific">Coffea arabica</name>
    <name type="common">Arabian coffee</name>
    <dbReference type="NCBI Taxonomy" id="13443"/>
    <lineage>
        <taxon>Eukaryota</taxon>
        <taxon>Viridiplantae</taxon>
        <taxon>Streptophyta</taxon>
        <taxon>Embryophyta</taxon>
        <taxon>Tracheophyta</taxon>
        <taxon>Spermatophyta</taxon>
        <taxon>Magnoliopsida</taxon>
        <taxon>eudicotyledons</taxon>
        <taxon>Gunneridae</taxon>
        <taxon>Pentapetalae</taxon>
        <taxon>asterids</taxon>
        <taxon>lamiids</taxon>
        <taxon>Gentianales</taxon>
        <taxon>Rubiaceae</taxon>
        <taxon>Ixoroideae</taxon>
        <taxon>Gardenieae complex</taxon>
        <taxon>Bertiereae - Coffeeae clade</taxon>
        <taxon>Coffeeae</taxon>
        <taxon>Coffea</taxon>
    </lineage>
</organism>
<dbReference type="GeneID" id="140038518"/>
<evidence type="ECO:0000313" key="8">
    <source>
        <dbReference type="Proteomes" id="UP001652660"/>
    </source>
</evidence>
<keyword evidence="6" id="KW-0862">Zinc</keyword>
<evidence type="ECO:0000256" key="5">
    <source>
        <dbReference type="ARBA" id="ARBA00022786"/>
    </source>
</evidence>
<protein>
    <recommendedName>
        <fullName evidence="7">RING-type domain-containing protein</fullName>
    </recommendedName>
</protein>
<keyword evidence="3" id="KW-0677">Repeat</keyword>
<keyword evidence="5" id="KW-0833">Ubl conjugation pathway</keyword>
<keyword evidence="1" id="KW-0808">Transferase</keyword>
<proteinExistence type="predicted"/>
<keyword evidence="8" id="KW-1185">Reference proteome</keyword>
<evidence type="ECO:0000256" key="6">
    <source>
        <dbReference type="ARBA" id="ARBA00022833"/>
    </source>
</evidence>
<dbReference type="InterPro" id="IPR031127">
    <property type="entry name" value="E3_UB_ligase_RBR"/>
</dbReference>
<dbReference type="Proteomes" id="UP001652660">
    <property type="component" value="Chromosome 3e"/>
</dbReference>
<name>A0ABM4X7I0_COFAR</name>
<evidence type="ECO:0000259" key="7">
    <source>
        <dbReference type="PROSITE" id="PS51873"/>
    </source>
</evidence>
<accession>A0ABM4X7I0</accession>
<reference evidence="9" key="1">
    <citation type="submission" date="2025-08" db="UniProtKB">
        <authorList>
            <consortium name="RefSeq"/>
        </authorList>
    </citation>
    <scope>IDENTIFICATION</scope>
    <source>
        <tissue evidence="9">Leaves</tissue>
    </source>
</reference>
<sequence length="217" mass="25024">MSGRDRCIENYIAAKVDGKVLNITCPQVGCIEQLDQFECEKIIAKKLFTRWCVLLCENAVTGLRKCYCPNPDCSELILDECCQENLRKSECPMFKKFFCFDCILPWNVCEEMHAKGSKEHENDILFEELVKAQRWPKCPGCHNHVERIKGCSFMRCRGIIYFFENLMQQMFQGEIADGHWCNTGFCYKCGKHMQPVVLVVWSGAGATTKDFTECEAH</sequence>
<gene>
    <name evidence="9" type="primary">LOC140038518</name>
</gene>
<feature type="domain" description="RING-type" evidence="7">
    <location>
        <begin position="1"/>
        <end position="190"/>
    </location>
</feature>
<dbReference type="RefSeq" id="XP_071939997.1">
    <property type="nucleotide sequence ID" value="XM_072083896.1"/>
</dbReference>
<dbReference type="Gene3D" id="1.20.120.1750">
    <property type="match status" value="1"/>
</dbReference>
<evidence type="ECO:0000256" key="1">
    <source>
        <dbReference type="ARBA" id="ARBA00022679"/>
    </source>
</evidence>
<dbReference type="InterPro" id="IPR044066">
    <property type="entry name" value="TRIAD_supradom"/>
</dbReference>
<evidence type="ECO:0000256" key="4">
    <source>
        <dbReference type="ARBA" id="ARBA00022771"/>
    </source>
</evidence>